<name>A0A8X7WB43_BRACI</name>
<dbReference type="GO" id="GO:0005739">
    <property type="term" value="C:mitochondrion"/>
    <property type="evidence" value="ECO:0007669"/>
    <property type="project" value="TreeGrafter"/>
</dbReference>
<keyword evidence="4 7" id="KW-1133">Transmembrane helix</keyword>
<dbReference type="Pfam" id="PF00664">
    <property type="entry name" value="ABC_membrane"/>
    <property type="match status" value="1"/>
</dbReference>
<keyword evidence="2 7" id="KW-0812">Transmembrane</keyword>
<dbReference type="Gene3D" id="1.20.1560.10">
    <property type="entry name" value="ABC transporter type 1, transmembrane domain"/>
    <property type="match status" value="1"/>
</dbReference>
<dbReference type="PANTHER" id="PTHR31346:SF5">
    <property type="entry name" value="MULTIPLE ORGANELLAR RNA EDITING FACTOR 1, MITOCHONDRIAL"/>
    <property type="match status" value="1"/>
</dbReference>
<dbReference type="GO" id="GO:0140359">
    <property type="term" value="F:ABC-type transporter activity"/>
    <property type="evidence" value="ECO:0007669"/>
    <property type="project" value="InterPro"/>
</dbReference>
<gene>
    <name evidence="9" type="ORF">Bca52824_009549</name>
</gene>
<dbReference type="Pfam" id="PF21864">
    <property type="entry name" value="MORF_dom"/>
    <property type="match status" value="1"/>
</dbReference>
<sequence length="641" mass="71913">MAMRLLRLRRRARLGNNNNDSALSPIALLLPDKIRVRAVAMTTTGDIGREQNRVLTSGWWSSLSFWHLRRWETNLQERPSEVVKEKSVEPENDFQSPTFGYKAPISSPSPCLSLEASPLYPRRNISPAFDETHEATIFSFGTKKTPRASDKRFPEFLEKKGDYSFGRESSAEPDEDLVLSDPSSDEKDSDGSIEEDSPALVEGLERAVALQNFEKKLKTFNYSHIITEAYVPIAKQEPQEIIRMIHEKLKDDVGNHVEDFKISAIGGLESNQQTLCTVGDKSGETRPQETKLDSATKRINEASPCSGFHDFLEKKGDYSTFIHPSMAPSILHGARRFSSSSGHDYQIYKPLHDDEITPTSILFKGCDYEHWIILVKFPTPLSPDQMIYEYEKICGRGLGISVGKARKKIYACSTDTYTGFQATMKEEESKKFNSLPEVLFVLPDSYIYEEYGGDRYEEGVITPSRRLRFKAAGDVWNPQWDAYFSGGGAKDILTRKEIIDRVSPGDDPSPLLEMKDILEDLLDVRKKSEVTSGDFARQLHGRAATMDLFSIKGTICEEVVKKLQVASFTGEKQAISNYNKHLVTAYKAGVMDTGLRLGTLFLVVFCSYALAVWYGGKLILDKGYTGGQVLNIIISVLTGSM</sequence>
<evidence type="ECO:0000256" key="1">
    <source>
        <dbReference type="ARBA" id="ARBA00022664"/>
    </source>
</evidence>
<feature type="transmembrane region" description="Helical" evidence="7">
    <location>
        <begin position="597"/>
        <end position="616"/>
    </location>
</feature>
<evidence type="ECO:0000256" key="3">
    <source>
        <dbReference type="ARBA" id="ARBA00022946"/>
    </source>
</evidence>
<dbReference type="GO" id="GO:0006397">
    <property type="term" value="P:mRNA processing"/>
    <property type="evidence" value="ECO:0007669"/>
    <property type="project" value="UniProtKB-KW"/>
</dbReference>
<dbReference type="AlphaFoldDB" id="A0A8X7WB43"/>
<evidence type="ECO:0000259" key="8">
    <source>
        <dbReference type="PROSITE" id="PS50929"/>
    </source>
</evidence>
<dbReference type="PROSITE" id="PS50929">
    <property type="entry name" value="ABC_TM1F"/>
    <property type="match status" value="1"/>
</dbReference>
<dbReference type="InterPro" id="IPR011527">
    <property type="entry name" value="ABC1_TM_dom"/>
</dbReference>
<dbReference type="PANTHER" id="PTHR31346">
    <property type="entry name" value="MULTIPLE ORGANELLAR RNA EDITING FACTOR 2, CHLOROPLASTIC-RELATED-RELATED"/>
    <property type="match status" value="1"/>
</dbReference>
<reference evidence="9 10" key="1">
    <citation type="submission" date="2020-02" db="EMBL/GenBank/DDBJ databases">
        <authorList>
            <person name="Ma Q."/>
            <person name="Huang Y."/>
            <person name="Song X."/>
            <person name="Pei D."/>
        </authorList>
    </citation>
    <scope>NUCLEOTIDE SEQUENCE [LARGE SCALE GENOMIC DNA]</scope>
    <source>
        <strain evidence="9">Sxm20200214</strain>
        <tissue evidence="9">Leaf</tissue>
    </source>
</reference>
<evidence type="ECO:0000256" key="7">
    <source>
        <dbReference type="SAM" id="Phobius"/>
    </source>
</evidence>
<keyword evidence="5 7" id="KW-0472">Membrane</keyword>
<accession>A0A8X7WB43</accession>
<dbReference type="InterPro" id="IPR036640">
    <property type="entry name" value="ABC1_TM_sf"/>
</dbReference>
<dbReference type="InterPro" id="IPR046845">
    <property type="entry name" value="ASY3-like_CC"/>
</dbReference>
<dbReference type="OrthoDB" id="751607at2759"/>
<dbReference type="GO" id="GO:0016554">
    <property type="term" value="P:cytidine to uridine editing"/>
    <property type="evidence" value="ECO:0007669"/>
    <property type="project" value="InterPro"/>
</dbReference>
<dbReference type="GO" id="GO:0016020">
    <property type="term" value="C:membrane"/>
    <property type="evidence" value="ECO:0007669"/>
    <property type="project" value="InterPro"/>
</dbReference>
<keyword evidence="3" id="KW-0809">Transit peptide</keyword>
<evidence type="ECO:0000256" key="6">
    <source>
        <dbReference type="SAM" id="MobiDB-lite"/>
    </source>
</evidence>
<evidence type="ECO:0000313" key="9">
    <source>
        <dbReference type="EMBL" id="KAG2326821.1"/>
    </source>
</evidence>
<evidence type="ECO:0000256" key="4">
    <source>
        <dbReference type="ARBA" id="ARBA00022989"/>
    </source>
</evidence>
<protein>
    <recommendedName>
        <fullName evidence="8">ABC transmembrane type-1 domain-containing protein</fullName>
    </recommendedName>
</protein>
<keyword evidence="10" id="KW-1185">Reference proteome</keyword>
<dbReference type="Pfam" id="PF20435">
    <property type="entry name" value="ASY3-like"/>
    <property type="match status" value="2"/>
</dbReference>
<dbReference type="Proteomes" id="UP000886595">
    <property type="component" value="Unassembled WGS sequence"/>
</dbReference>
<feature type="domain" description="ABC transmembrane type-1" evidence="8">
    <location>
        <begin position="565"/>
        <end position="641"/>
    </location>
</feature>
<feature type="region of interest" description="Disordered" evidence="6">
    <location>
        <begin position="164"/>
        <end position="197"/>
    </location>
</feature>
<dbReference type="InterPro" id="IPR054059">
    <property type="entry name" value="MORF/ORRM1/DAG-like_MORF"/>
</dbReference>
<proteinExistence type="predicted"/>
<dbReference type="GO" id="GO:0005524">
    <property type="term" value="F:ATP binding"/>
    <property type="evidence" value="ECO:0007669"/>
    <property type="project" value="InterPro"/>
</dbReference>
<dbReference type="SUPFAM" id="SSF90123">
    <property type="entry name" value="ABC transporter transmembrane region"/>
    <property type="match status" value="1"/>
</dbReference>
<evidence type="ECO:0000256" key="5">
    <source>
        <dbReference type="ARBA" id="ARBA00023136"/>
    </source>
</evidence>
<comment type="caution">
    <text evidence="9">The sequence shown here is derived from an EMBL/GenBank/DDBJ whole genome shotgun (WGS) entry which is preliminary data.</text>
</comment>
<evidence type="ECO:0000256" key="2">
    <source>
        <dbReference type="ARBA" id="ARBA00022692"/>
    </source>
</evidence>
<organism evidence="9 10">
    <name type="scientific">Brassica carinata</name>
    <name type="common">Ethiopian mustard</name>
    <name type="synonym">Abyssinian cabbage</name>
    <dbReference type="NCBI Taxonomy" id="52824"/>
    <lineage>
        <taxon>Eukaryota</taxon>
        <taxon>Viridiplantae</taxon>
        <taxon>Streptophyta</taxon>
        <taxon>Embryophyta</taxon>
        <taxon>Tracheophyta</taxon>
        <taxon>Spermatophyta</taxon>
        <taxon>Magnoliopsida</taxon>
        <taxon>eudicotyledons</taxon>
        <taxon>Gunneridae</taxon>
        <taxon>Pentapetalae</taxon>
        <taxon>rosids</taxon>
        <taxon>malvids</taxon>
        <taxon>Brassicales</taxon>
        <taxon>Brassicaceae</taxon>
        <taxon>Brassiceae</taxon>
        <taxon>Brassica</taxon>
    </lineage>
</organism>
<keyword evidence="1" id="KW-0507">mRNA processing</keyword>
<dbReference type="GO" id="GO:0080156">
    <property type="term" value="P:mitochondrial mRNA modification"/>
    <property type="evidence" value="ECO:0007669"/>
    <property type="project" value="TreeGrafter"/>
</dbReference>
<evidence type="ECO:0000313" key="10">
    <source>
        <dbReference type="Proteomes" id="UP000886595"/>
    </source>
</evidence>
<dbReference type="EMBL" id="JAAMPC010000002">
    <property type="protein sequence ID" value="KAG2326821.1"/>
    <property type="molecule type" value="Genomic_DNA"/>
</dbReference>
<dbReference type="InterPro" id="IPR039206">
    <property type="entry name" value="MORF/ORRM1/DAG-like"/>
</dbReference>